<dbReference type="EMBL" id="GL378639">
    <property type="protein sequence ID" value="EFJ39362.1"/>
    <property type="molecule type" value="Genomic_DNA"/>
</dbReference>
<keyword evidence="2" id="KW-1133">Transmembrane helix</keyword>
<dbReference type="RefSeq" id="XP_002959575.1">
    <property type="nucleotide sequence ID" value="XM_002959529.1"/>
</dbReference>
<feature type="compositionally biased region" description="Low complexity" evidence="1">
    <location>
        <begin position="950"/>
        <end position="963"/>
    </location>
</feature>
<feature type="transmembrane region" description="Helical" evidence="2">
    <location>
        <begin position="700"/>
        <end position="720"/>
    </location>
</feature>
<evidence type="ECO:0000256" key="2">
    <source>
        <dbReference type="SAM" id="Phobius"/>
    </source>
</evidence>
<accession>D8ULN9</accession>
<feature type="region of interest" description="Disordered" evidence="1">
    <location>
        <begin position="123"/>
        <end position="151"/>
    </location>
</feature>
<evidence type="ECO:0000256" key="1">
    <source>
        <dbReference type="SAM" id="MobiDB-lite"/>
    </source>
</evidence>
<keyword evidence="2" id="KW-0812">Transmembrane</keyword>
<name>D8ULN9_VOLCA</name>
<keyword evidence="4" id="KW-1185">Reference proteome</keyword>
<feature type="region of interest" description="Disordered" evidence="1">
    <location>
        <begin position="1060"/>
        <end position="1080"/>
    </location>
</feature>
<reference evidence="3 4" key="1">
    <citation type="journal article" date="2010" name="Science">
        <title>Genomic analysis of organismal complexity in the multicellular green alga Volvox carteri.</title>
        <authorList>
            <person name="Prochnik S.E."/>
            <person name="Umen J."/>
            <person name="Nedelcu A.M."/>
            <person name="Hallmann A."/>
            <person name="Miller S.M."/>
            <person name="Nishii I."/>
            <person name="Ferris P."/>
            <person name="Kuo A."/>
            <person name="Mitros T."/>
            <person name="Fritz-Laylin L.K."/>
            <person name="Hellsten U."/>
            <person name="Chapman J."/>
            <person name="Simakov O."/>
            <person name="Rensing S.A."/>
            <person name="Terry A."/>
            <person name="Pangilinan J."/>
            <person name="Kapitonov V."/>
            <person name="Jurka J."/>
            <person name="Salamov A."/>
            <person name="Shapiro H."/>
            <person name="Schmutz J."/>
            <person name="Grimwood J."/>
            <person name="Lindquist E."/>
            <person name="Lucas S."/>
            <person name="Grigoriev I.V."/>
            <person name="Schmitt R."/>
            <person name="Kirk D."/>
            <person name="Rokhsar D.S."/>
        </authorList>
    </citation>
    <scope>NUCLEOTIDE SEQUENCE [LARGE SCALE GENOMIC DNA]</scope>
    <source>
        <strain evidence="4">f. Nagariensis / Eve</strain>
    </source>
</reference>
<dbReference type="InParanoid" id="D8ULN9"/>
<dbReference type="KEGG" id="vcn:VOLCADRAFT_108666"/>
<keyword evidence="2" id="KW-0472">Membrane</keyword>
<dbReference type="Proteomes" id="UP000001058">
    <property type="component" value="Unassembled WGS sequence"/>
</dbReference>
<feature type="transmembrane region" description="Helical" evidence="2">
    <location>
        <begin position="726"/>
        <end position="743"/>
    </location>
</feature>
<proteinExistence type="predicted"/>
<sequence length="1080" mass="117129">MSYQHMNESQLLTHRYLTATGRLPNYVPDKPPPRPTGHSSGGVWEPVPAGWAAFRAWRPLPAFDGAMMCLLSKRMSQALTVIQLRTCSFGRRGRPSYAVRTQAEVQRLCHFANVSVSETGTADTSSMLVDSQPARDSVGNVEPSRGTGVQGAAEVRVANTHDGCVRGDVSDTGTTNMSSMRIDEQPTVVRVGNAEPSSSTGHLRVPLYARSDISNCAVVPLDAHATCLDCVRHGLIAAGATDVPAPDILLATVVAAIAESWESMRFQVLHAHASSLPSTCTATQYGEALQQHRLLPGDVELAVFAHAFNIAITVFDSAGLQICYWGSSSAPTEVCLIRQAGLAGAPLPYRLLDMVPGLWTGQRRQHLVAACRAVGLCMSETPSAERADAEQHIPGYLGASWRSGPGHRLGISDRLAAWSAVTSMLLAGALVVCAMCGVTSTDLHKDLQRWATAEPVGAAIAPYSFHNSLHAGSTTTPEGLWHLCPHCAPLYPANSGNERAEYLVFHPPDYTKAIVSLDAIDQLRIGLVDVGLGFFSAAFGFVAGKLRQQHCMEALVLDWARDSTRRVNTLPPALQEVLGWSVQHNPLVREFLTVAEQVPPNHPLPYLCPADVQSFVASDQACKPLALATLEAAEAARSLISVVVPAIQRAAMKHAPVMYTAGTLVPRSPTRPELNLAVAADGTPLDYQFGLSAEMAMFPYLFPFGVGAFMGGTTLVKYLAYRAKCLFSVWTLCKPYLLLMYVLRQSARLQEQNTEAVLESALLDYKSQNPNASDEDAIHHILKHKLPATLPNTPAWHRSNLQDLLCMVDRFGMPSFFLTLTTDEVSATRWPEHGKFNVLLAEARKYRDEFLEQHHVKPASTYLYNITAAIHEGDMPDRATATHAEVMQLWIAAAGSLRADTAIELIYDYGMDAGTVLKTDQDFARSVLTAAQQARASGALLTTTTPAKRAASSPAEPDSSASPRTVYVGQSRDPQRRFQAHARNPPSRMKEDASRYQPFHDHFSLTRLMSTANPALAQRMEAFYIAQFKARGPGGYNVLCGPPSASPAFYAMRRQRAGSAHTPTAVTAQDNDDDAPDTLA</sequence>
<feature type="region of interest" description="Disordered" evidence="1">
    <location>
        <begin position="939"/>
        <end position="995"/>
    </location>
</feature>
<evidence type="ECO:0000313" key="4">
    <source>
        <dbReference type="Proteomes" id="UP000001058"/>
    </source>
</evidence>
<protein>
    <submittedName>
        <fullName evidence="3">Uncharacterized protein</fullName>
    </submittedName>
</protein>
<gene>
    <name evidence="3" type="ORF">VOLCADRAFT_108666</name>
</gene>
<dbReference type="GeneID" id="9614379"/>
<organism evidence="4">
    <name type="scientific">Volvox carteri f. nagariensis</name>
    <dbReference type="NCBI Taxonomy" id="3068"/>
    <lineage>
        <taxon>Eukaryota</taxon>
        <taxon>Viridiplantae</taxon>
        <taxon>Chlorophyta</taxon>
        <taxon>core chlorophytes</taxon>
        <taxon>Chlorophyceae</taxon>
        <taxon>CS clade</taxon>
        <taxon>Chlamydomonadales</taxon>
        <taxon>Volvocaceae</taxon>
        <taxon>Volvox</taxon>
    </lineage>
</organism>
<dbReference type="AlphaFoldDB" id="D8ULN9"/>
<feature type="compositionally biased region" description="Acidic residues" evidence="1">
    <location>
        <begin position="1070"/>
        <end position="1080"/>
    </location>
</feature>
<evidence type="ECO:0000313" key="3">
    <source>
        <dbReference type="EMBL" id="EFJ39362.1"/>
    </source>
</evidence>
<dbReference type="STRING" id="3068.D8ULN9"/>
<dbReference type="OrthoDB" id="560594at2759"/>